<protein>
    <submittedName>
        <fullName evidence="4">Acyl_transf_3 domain-containing protein</fullName>
    </submittedName>
</protein>
<gene>
    <name evidence="2" type="ORF">HPLM_LOCUS7345</name>
</gene>
<organism evidence="4">
    <name type="scientific">Haemonchus placei</name>
    <name type="common">Barber's pole worm</name>
    <dbReference type="NCBI Taxonomy" id="6290"/>
    <lineage>
        <taxon>Eukaryota</taxon>
        <taxon>Metazoa</taxon>
        <taxon>Ecdysozoa</taxon>
        <taxon>Nematoda</taxon>
        <taxon>Chromadorea</taxon>
        <taxon>Rhabditida</taxon>
        <taxon>Rhabditina</taxon>
        <taxon>Rhabditomorpha</taxon>
        <taxon>Strongyloidea</taxon>
        <taxon>Trichostrongylidae</taxon>
        <taxon>Haemonchus</taxon>
    </lineage>
</organism>
<evidence type="ECO:0000313" key="2">
    <source>
        <dbReference type="EMBL" id="VDO31607.1"/>
    </source>
</evidence>
<evidence type="ECO:0000256" key="1">
    <source>
        <dbReference type="SAM" id="Phobius"/>
    </source>
</evidence>
<dbReference type="AlphaFoldDB" id="A0A0N4WAF0"/>
<keyword evidence="1" id="KW-1133">Transmembrane helix</keyword>
<name>A0A0N4WAF0_HAEPC</name>
<feature type="transmembrane region" description="Helical" evidence="1">
    <location>
        <begin position="12"/>
        <end position="32"/>
    </location>
</feature>
<dbReference type="OrthoDB" id="10061508at2759"/>
<dbReference type="GO" id="GO:0000271">
    <property type="term" value="P:polysaccharide biosynthetic process"/>
    <property type="evidence" value="ECO:0007669"/>
    <property type="project" value="TreeGrafter"/>
</dbReference>
<accession>A0A0N4WAF0</accession>
<keyword evidence="1" id="KW-0472">Membrane</keyword>
<evidence type="ECO:0000313" key="3">
    <source>
        <dbReference type="Proteomes" id="UP000268014"/>
    </source>
</evidence>
<evidence type="ECO:0000313" key="4">
    <source>
        <dbReference type="WBParaSite" id="HPLM_0000735301-mRNA-1"/>
    </source>
</evidence>
<dbReference type="WBParaSite" id="HPLM_0000735301-mRNA-1">
    <property type="protein sequence ID" value="HPLM_0000735301-mRNA-1"/>
    <property type="gene ID" value="HPLM_0000735301"/>
</dbReference>
<dbReference type="STRING" id="6290.A0A0N4WAF0"/>
<dbReference type="GO" id="GO:0016020">
    <property type="term" value="C:membrane"/>
    <property type="evidence" value="ECO:0007669"/>
    <property type="project" value="TreeGrafter"/>
</dbReference>
<dbReference type="EMBL" id="UZAF01016642">
    <property type="protein sequence ID" value="VDO31607.1"/>
    <property type="molecule type" value="Genomic_DNA"/>
</dbReference>
<reference evidence="4" key="1">
    <citation type="submission" date="2017-02" db="UniProtKB">
        <authorList>
            <consortium name="WormBaseParasite"/>
        </authorList>
    </citation>
    <scope>IDENTIFICATION</scope>
</reference>
<proteinExistence type="predicted"/>
<reference evidence="2 3" key="2">
    <citation type="submission" date="2018-11" db="EMBL/GenBank/DDBJ databases">
        <authorList>
            <consortium name="Pathogen Informatics"/>
        </authorList>
    </citation>
    <scope>NUCLEOTIDE SEQUENCE [LARGE SCALE GENOMIC DNA]</scope>
    <source>
        <strain evidence="2 3">MHpl1</strain>
    </source>
</reference>
<dbReference type="PANTHER" id="PTHR23028">
    <property type="entry name" value="ACETYLTRANSFERASE"/>
    <property type="match status" value="1"/>
</dbReference>
<sequence>MDLQGIRGIAILYVLLMHLRPQTFFVLSGFLMTKILREKEFSTCSVWNFYVRRFKRIVPLYLLVVVATYICRFSNILIRSKLEKKKANAAQGSTQRGD</sequence>
<dbReference type="Proteomes" id="UP000268014">
    <property type="component" value="Unassembled WGS sequence"/>
</dbReference>
<keyword evidence="1" id="KW-0812">Transmembrane</keyword>
<dbReference type="InterPro" id="IPR050879">
    <property type="entry name" value="Acyltransferase_3"/>
</dbReference>
<feature type="transmembrane region" description="Helical" evidence="1">
    <location>
        <begin position="57"/>
        <end position="78"/>
    </location>
</feature>
<dbReference type="PANTHER" id="PTHR23028:SF53">
    <property type="entry name" value="ACYL_TRANSF_3 DOMAIN-CONTAINING PROTEIN"/>
    <property type="match status" value="1"/>
</dbReference>
<keyword evidence="3" id="KW-1185">Reference proteome</keyword>